<dbReference type="EMBL" id="VSRR010055464">
    <property type="protein sequence ID" value="MPC80939.1"/>
    <property type="molecule type" value="Genomic_DNA"/>
</dbReference>
<feature type="region of interest" description="Disordered" evidence="1">
    <location>
        <begin position="1"/>
        <end position="80"/>
    </location>
</feature>
<comment type="caution">
    <text evidence="2">The sequence shown here is derived from an EMBL/GenBank/DDBJ whole genome shotgun (WGS) entry which is preliminary data.</text>
</comment>
<dbReference type="Proteomes" id="UP000324222">
    <property type="component" value="Unassembled WGS sequence"/>
</dbReference>
<accession>A0A5B7IGD8</accession>
<keyword evidence="3" id="KW-1185">Reference proteome</keyword>
<feature type="compositionally biased region" description="Polar residues" evidence="1">
    <location>
        <begin position="1"/>
        <end position="19"/>
    </location>
</feature>
<dbReference type="AlphaFoldDB" id="A0A5B7IGD8"/>
<evidence type="ECO:0000256" key="1">
    <source>
        <dbReference type="SAM" id="MobiDB-lite"/>
    </source>
</evidence>
<protein>
    <submittedName>
        <fullName evidence="2">Uncharacterized protein</fullName>
    </submittedName>
</protein>
<name>A0A5B7IGD8_PORTR</name>
<gene>
    <name evidence="2" type="ORF">E2C01_075537</name>
</gene>
<proteinExistence type="predicted"/>
<evidence type="ECO:0000313" key="2">
    <source>
        <dbReference type="EMBL" id="MPC80939.1"/>
    </source>
</evidence>
<evidence type="ECO:0000313" key="3">
    <source>
        <dbReference type="Proteomes" id="UP000324222"/>
    </source>
</evidence>
<reference evidence="2 3" key="1">
    <citation type="submission" date="2019-05" db="EMBL/GenBank/DDBJ databases">
        <title>Another draft genome of Portunus trituberculatus and its Hox gene families provides insights of decapod evolution.</title>
        <authorList>
            <person name="Jeong J.-H."/>
            <person name="Song I."/>
            <person name="Kim S."/>
            <person name="Choi T."/>
            <person name="Kim D."/>
            <person name="Ryu S."/>
            <person name="Kim W."/>
        </authorList>
    </citation>
    <scope>NUCLEOTIDE SEQUENCE [LARGE SCALE GENOMIC DNA]</scope>
    <source>
        <tissue evidence="2">Muscle</tissue>
    </source>
</reference>
<organism evidence="2 3">
    <name type="scientific">Portunus trituberculatus</name>
    <name type="common">Swimming crab</name>
    <name type="synonym">Neptunus trituberculatus</name>
    <dbReference type="NCBI Taxonomy" id="210409"/>
    <lineage>
        <taxon>Eukaryota</taxon>
        <taxon>Metazoa</taxon>
        <taxon>Ecdysozoa</taxon>
        <taxon>Arthropoda</taxon>
        <taxon>Crustacea</taxon>
        <taxon>Multicrustacea</taxon>
        <taxon>Malacostraca</taxon>
        <taxon>Eumalacostraca</taxon>
        <taxon>Eucarida</taxon>
        <taxon>Decapoda</taxon>
        <taxon>Pleocyemata</taxon>
        <taxon>Brachyura</taxon>
        <taxon>Eubrachyura</taxon>
        <taxon>Portunoidea</taxon>
        <taxon>Portunidae</taxon>
        <taxon>Portuninae</taxon>
        <taxon>Portunus</taxon>
    </lineage>
</organism>
<sequence>MPTNQQTMCSAQTTANKSTKTSKQKGNKLAWCIASPTRGKQSTESHPSHFQQPENNSHRSEPGNQALQMHVRTGPKPPGLSRAATEVWWCMSTLLINIQGMPREFYSKRVCELPS</sequence>